<evidence type="ECO:0000259" key="6">
    <source>
        <dbReference type="Pfam" id="PF00155"/>
    </source>
</evidence>
<dbReference type="SUPFAM" id="SSF53383">
    <property type="entry name" value="PLP-dependent transferases"/>
    <property type="match status" value="1"/>
</dbReference>
<name>A0A6A4HWM5_9AGAR</name>
<dbReference type="PANTHER" id="PTHR42790">
    <property type="entry name" value="AMINOTRANSFERASE"/>
    <property type="match status" value="1"/>
</dbReference>
<evidence type="ECO:0000256" key="3">
    <source>
        <dbReference type="ARBA" id="ARBA00022576"/>
    </source>
</evidence>
<dbReference type="AlphaFoldDB" id="A0A6A4HWM5"/>
<proteinExistence type="inferred from homology"/>
<dbReference type="InterPro" id="IPR050859">
    <property type="entry name" value="Class-I_PLP-dep_aminotransf"/>
</dbReference>
<dbReference type="InterPro" id="IPR004839">
    <property type="entry name" value="Aminotransferase_I/II_large"/>
</dbReference>
<evidence type="ECO:0000256" key="4">
    <source>
        <dbReference type="ARBA" id="ARBA00022679"/>
    </source>
</evidence>
<evidence type="ECO:0000313" key="7">
    <source>
        <dbReference type="EMBL" id="KAE9402273.1"/>
    </source>
</evidence>
<dbReference type="PANTHER" id="PTHR42790:SF1">
    <property type="entry name" value="AROMATIC AMINO ACID AMINOTRANSFERASE, HYPOTHETICAL (EUROFUNG)"/>
    <property type="match status" value="1"/>
</dbReference>
<dbReference type="InterPro" id="IPR015424">
    <property type="entry name" value="PyrdxlP-dep_Trfase"/>
</dbReference>
<evidence type="ECO:0000256" key="1">
    <source>
        <dbReference type="ARBA" id="ARBA00001933"/>
    </source>
</evidence>
<keyword evidence="5" id="KW-0663">Pyridoxal phosphate</keyword>
<dbReference type="Pfam" id="PF00155">
    <property type="entry name" value="Aminotran_1_2"/>
    <property type="match status" value="1"/>
</dbReference>
<evidence type="ECO:0000256" key="5">
    <source>
        <dbReference type="ARBA" id="ARBA00022898"/>
    </source>
</evidence>
<accession>A0A6A4HWM5</accession>
<keyword evidence="4 7" id="KW-0808">Transferase</keyword>
<feature type="domain" description="Aminotransferase class I/classII large" evidence="6">
    <location>
        <begin position="96"/>
        <end position="502"/>
    </location>
</feature>
<keyword evidence="3" id="KW-0032">Aminotransferase</keyword>
<keyword evidence="8" id="KW-1185">Reference proteome</keyword>
<dbReference type="GO" id="GO:1901605">
    <property type="term" value="P:alpha-amino acid metabolic process"/>
    <property type="evidence" value="ECO:0007669"/>
    <property type="project" value="TreeGrafter"/>
</dbReference>
<gene>
    <name evidence="7" type="ORF">BT96DRAFT_991254</name>
</gene>
<protein>
    <submittedName>
        <fullName evidence="7">PLP-dependent transferase</fullName>
    </submittedName>
</protein>
<comment type="cofactor">
    <cofactor evidence="1">
        <name>pyridoxal 5'-phosphate</name>
        <dbReference type="ChEBI" id="CHEBI:597326"/>
    </cofactor>
</comment>
<evidence type="ECO:0000256" key="2">
    <source>
        <dbReference type="ARBA" id="ARBA00007441"/>
    </source>
</evidence>
<organism evidence="7 8">
    <name type="scientific">Gymnopus androsaceus JB14</name>
    <dbReference type="NCBI Taxonomy" id="1447944"/>
    <lineage>
        <taxon>Eukaryota</taxon>
        <taxon>Fungi</taxon>
        <taxon>Dikarya</taxon>
        <taxon>Basidiomycota</taxon>
        <taxon>Agaricomycotina</taxon>
        <taxon>Agaricomycetes</taxon>
        <taxon>Agaricomycetidae</taxon>
        <taxon>Agaricales</taxon>
        <taxon>Marasmiineae</taxon>
        <taxon>Omphalotaceae</taxon>
        <taxon>Gymnopus</taxon>
    </lineage>
</organism>
<dbReference type="InterPro" id="IPR015421">
    <property type="entry name" value="PyrdxlP-dep_Trfase_major"/>
</dbReference>
<dbReference type="CDD" id="cd00609">
    <property type="entry name" value="AAT_like"/>
    <property type="match status" value="1"/>
</dbReference>
<dbReference type="Gene3D" id="3.40.640.10">
    <property type="entry name" value="Type I PLP-dependent aspartate aminotransferase-like (Major domain)"/>
    <property type="match status" value="1"/>
</dbReference>
<comment type="similarity">
    <text evidence="2">Belongs to the class-I pyridoxal-phosphate-dependent aminotransferase family.</text>
</comment>
<reference evidence="7" key="1">
    <citation type="journal article" date="2019" name="Environ. Microbiol.">
        <title>Fungal ecological strategies reflected in gene transcription - a case study of two litter decomposers.</title>
        <authorList>
            <person name="Barbi F."/>
            <person name="Kohler A."/>
            <person name="Barry K."/>
            <person name="Baskaran P."/>
            <person name="Daum C."/>
            <person name="Fauchery L."/>
            <person name="Ihrmark K."/>
            <person name="Kuo A."/>
            <person name="LaButti K."/>
            <person name="Lipzen A."/>
            <person name="Morin E."/>
            <person name="Grigoriev I.V."/>
            <person name="Henrissat B."/>
            <person name="Lindahl B."/>
            <person name="Martin F."/>
        </authorList>
    </citation>
    <scope>NUCLEOTIDE SEQUENCE</scope>
    <source>
        <strain evidence="7">JB14</strain>
    </source>
</reference>
<dbReference type="EMBL" id="ML769436">
    <property type="protein sequence ID" value="KAE9402273.1"/>
    <property type="molecule type" value="Genomic_DNA"/>
</dbReference>
<dbReference type="OrthoDB" id="691673at2759"/>
<dbReference type="GO" id="GO:0030170">
    <property type="term" value="F:pyridoxal phosphate binding"/>
    <property type="evidence" value="ECO:0007669"/>
    <property type="project" value="InterPro"/>
</dbReference>
<sequence>MSSSIDLSHHLNEVSRSQIPSPLKQIFKYMEIPGMISLASGLPNPSVFPFESLAVKAFAPDANLDPGEMNASGSSGSIAFSLSKYPFENEPNTLSTALQYGTGSGSATLTSFLRDFTARVMKPGYTDWAVLLNCGNTDAWSKVVGLLCEKDDYILIEEHTFASAQRLWAPICNGVPVAVDGEGLIPQKLNEVLERWDVEHPGVKRPHLLYTVPVGQNPTGATMGLERKKQIYEICVKYDVIICEDDPYYFLQMPSYVLPSQRHQQNGRAAGYSEQEFLDFLVPTFVNVDYQGRVIRLETFSKTLGPGNRLGYFVCNPVFEERLLRSTEVTTQSAGGWSQAIIEQLIVSQWGQGGLLRWMKGLGEYYTIRRDWMCDFLSEEFDMESSPGATELIATAKGSGCKTPYFTFTPAKAGMFLWIKLYLGNTALFKTLQIAGEQDAEERWAEKFWASLIEEKVLLVPGSYYVPIIGSNDERMKSENGVTFFRLTFAYESKEEMQLGIQRMARVFAKYWSE</sequence>
<dbReference type="Proteomes" id="UP000799118">
    <property type="component" value="Unassembled WGS sequence"/>
</dbReference>
<dbReference type="GO" id="GO:0008483">
    <property type="term" value="F:transaminase activity"/>
    <property type="evidence" value="ECO:0007669"/>
    <property type="project" value="UniProtKB-KW"/>
</dbReference>
<evidence type="ECO:0000313" key="8">
    <source>
        <dbReference type="Proteomes" id="UP000799118"/>
    </source>
</evidence>